<dbReference type="Gene3D" id="2.40.128.20">
    <property type="match status" value="1"/>
</dbReference>
<dbReference type="InterPro" id="IPR012674">
    <property type="entry name" value="Calycin"/>
</dbReference>
<sequence>MTSRLLFLSSLVALVAWPARAQTGTCPVVSSISVQPGFDYESFANESRWNVVLYSKIIPIEGLDMQVVKSDVSLMFSRDADNNKTVTLAGRVRLASSFAFCLKLQGSVEDSSEVPAKLRQSFYNPLTNQFLDFNFWILHTDYTNLAVVYACEKIMAADGTCDPGSSYMWTLSRGTSHTAAERERIQEIFQSMCLDMTSLRQIEHSDVCPMT</sequence>
<dbReference type="PANTHER" id="PTHR11873">
    <property type="entry name" value="RETINOL-BINDING PROTEIN 4"/>
    <property type="match status" value="1"/>
</dbReference>
<evidence type="ECO:0008006" key="4">
    <source>
        <dbReference type="Google" id="ProtNLM"/>
    </source>
</evidence>
<feature type="chain" id="PRO_5042431117" description="Apolipoprotein D" evidence="1">
    <location>
        <begin position="22"/>
        <end position="211"/>
    </location>
</feature>
<evidence type="ECO:0000313" key="2">
    <source>
        <dbReference type="EnsemblMetazoa" id="G20705.3:cds"/>
    </source>
</evidence>
<organism evidence="2 3">
    <name type="scientific">Magallana gigas</name>
    <name type="common">Pacific oyster</name>
    <name type="synonym">Crassostrea gigas</name>
    <dbReference type="NCBI Taxonomy" id="29159"/>
    <lineage>
        <taxon>Eukaryota</taxon>
        <taxon>Metazoa</taxon>
        <taxon>Spiralia</taxon>
        <taxon>Lophotrochozoa</taxon>
        <taxon>Mollusca</taxon>
        <taxon>Bivalvia</taxon>
        <taxon>Autobranchia</taxon>
        <taxon>Pteriomorphia</taxon>
        <taxon>Ostreida</taxon>
        <taxon>Ostreoidea</taxon>
        <taxon>Ostreidae</taxon>
        <taxon>Magallana</taxon>
    </lineage>
</organism>
<name>A0A8W8JRG1_MAGGI</name>
<dbReference type="EnsemblMetazoa" id="G20705.1">
    <property type="protein sequence ID" value="G20705.1:cds"/>
    <property type="gene ID" value="G20705"/>
</dbReference>
<dbReference type="OMA" id="FANESRW"/>
<dbReference type="GO" id="GO:0005501">
    <property type="term" value="F:retinoid binding"/>
    <property type="evidence" value="ECO:0007669"/>
    <property type="project" value="InterPro"/>
</dbReference>
<dbReference type="OrthoDB" id="9923952at2759"/>
<dbReference type="AlphaFoldDB" id="A0A8W8JRG1"/>
<keyword evidence="3" id="KW-1185">Reference proteome</keyword>
<dbReference type="SMR" id="A0A8W8JRG1"/>
<keyword evidence="1" id="KW-0732">Signal</keyword>
<dbReference type="InterPro" id="IPR002449">
    <property type="entry name" value="Retinol-bd/Purpurin"/>
</dbReference>
<evidence type="ECO:0000313" key="3">
    <source>
        <dbReference type="Proteomes" id="UP000005408"/>
    </source>
</evidence>
<feature type="signal peptide" evidence="1">
    <location>
        <begin position="1"/>
        <end position="21"/>
    </location>
</feature>
<dbReference type="Proteomes" id="UP000005408">
    <property type="component" value="Unassembled WGS sequence"/>
</dbReference>
<accession>A0A8W8JRG1</accession>
<evidence type="ECO:0000256" key="1">
    <source>
        <dbReference type="SAM" id="SignalP"/>
    </source>
</evidence>
<reference evidence="2" key="1">
    <citation type="submission" date="2022-08" db="UniProtKB">
        <authorList>
            <consortium name="EnsemblMetazoa"/>
        </authorList>
    </citation>
    <scope>IDENTIFICATION</scope>
    <source>
        <strain evidence="2">05x7-T-G4-1.051#20</strain>
    </source>
</reference>
<dbReference type="EnsemblMetazoa" id="G20705.2">
    <property type="protein sequence ID" value="G20705.2:cds"/>
    <property type="gene ID" value="G20705"/>
</dbReference>
<protein>
    <recommendedName>
        <fullName evidence="4">Apolipoprotein D</fullName>
    </recommendedName>
</protein>
<dbReference type="GO" id="GO:0034632">
    <property type="term" value="F:retinol transmembrane transporter activity"/>
    <property type="evidence" value="ECO:0007669"/>
    <property type="project" value="InterPro"/>
</dbReference>
<dbReference type="PANTHER" id="PTHR11873:SF0">
    <property type="entry name" value="LIPOCALIN-RELATED PROTEIN"/>
    <property type="match status" value="1"/>
</dbReference>
<dbReference type="SUPFAM" id="SSF50814">
    <property type="entry name" value="Lipocalins"/>
    <property type="match status" value="1"/>
</dbReference>
<dbReference type="EnsemblMetazoa" id="G20705.3">
    <property type="protein sequence ID" value="G20705.3:cds"/>
    <property type="gene ID" value="G20705"/>
</dbReference>
<proteinExistence type="predicted"/>